<keyword evidence="2" id="KW-0436">Ligase</keyword>
<gene>
    <name evidence="2" type="ORF">ACFQJ7_00435</name>
</gene>
<evidence type="ECO:0000313" key="2">
    <source>
        <dbReference type="EMBL" id="MFC7124512.1"/>
    </source>
</evidence>
<comment type="caution">
    <text evidence="2">The sequence shown here is derived from an EMBL/GenBank/DDBJ whole genome shotgun (WGS) entry which is preliminary data.</text>
</comment>
<dbReference type="RefSeq" id="WP_267637773.1">
    <property type="nucleotide sequence ID" value="NZ_JAODIY010000010.1"/>
</dbReference>
<protein>
    <submittedName>
        <fullName evidence="2">RNA ligase family protein</fullName>
    </submittedName>
</protein>
<proteinExistence type="predicted"/>
<dbReference type="Pfam" id="PF09414">
    <property type="entry name" value="RNA_ligase"/>
    <property type="match status" value="1"/>
</dbReference>
<evidence type="ECO:0000313" key="3">
    <source>
        <dbReference type="Proteomes" id="UP001596414"/>
    </source>
</evidence>
<dbReference type="InterPro" id="IPR021122">
    <property type="entry name" value="RNA_ligase_dom_REL/Rnl2"/>
</dbReference>
<accession>A0ABD5X3G5</accession>
<dbReference type="GO" id="GO:0016874">
    <property type="term" value="F:ligase activity"/>
    <property type="evidence" value="ECO:0007669"/>
    <property type="project" value="UniProtKB-KW"/>
</dbReference>
<dbReference type="Proteomes" id="UP001596414">
    <property type="component" value="Unassembled WGS sequence"/>
</dbReference>
<name>A0ABD5X3G5_9EURY</name>
<dbReference type="SUPFAM" id="SSF56091">
    <property type="entry name" value="DNA ligase/mRNA capping enzyme, catalytic domain"/>
    <property type="match status" value="1"/>
</dbReference>
<dbReference type="Gene3D" id="3.30.470.30">
    <property type="entry name" value="DNA ligase/mRNA capping enzyme"/>
    <property type="match status" value="1"/>
</dbReference>
<evidence type="ECO:0000259" key="1">
    <source>
        <dbReference type="Pfam" id="PF09414"/>
    </source>
</evidence>
<feature type="domain" description="RNA ligase" evidence="1">
    <location>
        <begin position="22"/>
        <end position="181"/>
    </location>
</feature>
<sequence length="281" mass="32283">MKTHPSIPQIKNAPDGLFDGGHLWVLEKIDGAQFRVQLQESGRLRFGGRTHVYNDATDVPAPYQHAVRHVQERFDRQALRKAVDDVETIVFFGEATHKQTLDYDWATIPSFLGFDIWSATDERFVQPDTAEQIFERIGLSPVPAVERELPARDFDHKEYTVPQSAWYDGPAAGVVIRDKRGHCALQYHPDFEADTEPKPADDSTTALTERYATDQRFERVAASITENGQSVTFERLYERMLEDITREAHKHLYQARTDIEMGEFRDEVAARTRTFLDTEIQ</sequence>
<dbReference type="EMBL" id="JBHSZQ010000001">
    <property type="protein sequence ID" value="MFC7124512.1"/>
    <property type="molecule type" value="Genomic_DNA"/>
</dbReference>
<dbReference type="AlphaFoldDB" id="A0ABD5X3G5"/>
<reference evidence="2 3" key="1">
    <citation type="journal article" date="2014" name="Int. J. Syst. Evol. Microbiol.">
        <title>Complete genome sequence of Corynebacterium casei LMG S-19264T (=DSM 44701T), isolated from a smear-ripened cheese.</title>
        <authorList>
            <consortium name="US DOE Joint Genome Institute (JGI-PGF)"/>
            <person name="Walter F."/>
            <person name="Albersmeier A."/>
            <person name="Kalinowski J."/>
            <person name="Ruckert C."/>
        </authorList>
    </citation>
    <scope>NUCLEOTIDE SEQUENCE [LARGE SCALE GENOMIC DNA]</scope>
    <source>
        <strain evidence="2 3">CGMCC 4.7215</strain>
    </source>
</reference>
<organism evidence="2 3">
    <name type="scientific">Halovenus rubra</name>
    <dbReference type="NCBI Taxonomy" id="869890"/>
    <lineage>
        <taxon>Archaea</taxon>
        <taxon>Methanobacteriati</taxon>
        <taxon>Methanobacteriota</taxon>
        <taxon>Stenosarchaea group</taxon>
        <taxon>Halobacteria</taxon>
        <taxon>Halobacteriales</taxon>
        <taxon>Haloarculaceae</taxon>
        <taxon>Halovenus</taxon>
    </lineage>
</organism>